<organism evidence="1 2">
    <name type="scientific">Aspergillus pseudoviridinutans</name>
    <dbReference type="NCBI Taxonomy" id="1517512"/>
    <lineage>
        <taxon>Eukaryota</taxon>
        <taxon>Fungi</taxon>
        <taxon>Dikarya</taxon>
        <taxon>Ascomycota</taxon>
        <taxon>Pezizomycotina</taxon>
        <taxon>Eurotiomycetes</taxon>
        <taxon>Eurotiomycetidae</taxon>
        <taxon>Eurotiales</taxon>
        <taxon>Aspergillaceae</taxon>
        <taxon>Aspergillus</taxon>
        <taxon>Aspergillus subgen. Fumigati</taxon>
    </lineage>
</organism>
<sequence length="356" mass="39958">MASLFNVIFSISQQISQYQQTMQFLGAFSLLSFWAGLAVAAYNDACPNCTEIYNGGCDKDSGPVKLLIGNGGAGQSGLVKGDTTKTINNLKAGHVHVGITYHKVAEQIAIDAGFAKGCMYEDDSKHPCFTDCKNATEKPCYTFRDHFYLVGPRENPAHVEKDENIMNTFRKIYETGERGKARFLTRFDKSATNIKDSEMWIGIGQVPWAHDYSEWYHQYIDYPVQALTEAITQGEYTITDRGTYLTLMSQFPCLTENTTIYQKGEDHEELLNRGDIITSSNIQASDRSYVDDFVKWVHGPDGQGVIRNYHKPQKKYCLYKGFPTDGDSLEPDNCTWDLDASKACATHDDGDVRVDL</sequence>
<comment type="caution">
    <text evidence="1">The sequence shown here is derived from an EMBL/GenBank/DDBJ whole genome shotgun (WGS) entry which is preliminary data.</text>
</comment>
<gene>
    <name evidence="1" type="ORF">Asppvi_011407</name>
</gene>
<evidence type="ECO:0000313" key="1">
    <source>
        <dbReference type="EMBL" id="GIJ92425.1"/>
    </source>
</evidence>
<evidence type="ECO:0000313" key="2">
    <source>
        <dbReference type="Proteomes" id="UP001043456"/>
    </source>
</evidence>
<dbReference type="PANTHER" id="PTHR37945:SF1">
    <property type="entry name" value="EXTRACELLULAR TUNGSTATE BINDING PROTEIN"/>
    <property type="match status" value="1"/>
</dbReference>
<dbReference type="Proteomes" id="UP001043456">
    <property type="component" value="Unassembled WGS sequence"/>
</dbReference>
<name>A0A9P3F115_9EURO</name>
<dbReference type="PANTHER" id="PTHR37945">
    <property type="entry name" value="EXTRACELLULAR TUNGSTATE BINDING PROTEIN"/>
    <property type="match status" value="1"/>
</dbReference>
<dbReference type="OrthoDB" id="10260248at2759"/>
<dbReference type="InterPro" id="IPR052738">
    <property type="entry name" value="ABC-Tungstate_binding"/>
</dbReference>
<dbReference type="RefSeq" id="XP_043163171.1">
    <property type="nucleotide sequence ID" value="XM_043307236.1"/>
</dbReference>
<dbReference type="Gene3D" id="3.40.190.10">
    <property type="entry name" value="Periplasmic binding protein-like II"/>
    <property type="match status" value="2"/>
</dbReference>
<keyword evidence="2" id="KW-1185">Reference proteome</keyword>
<protein>
    <submittedName>
        <fullName evidence="1">Uncharacterized protein</fullName>
    </submittedName>
</protein>
<proteinExistence type="predicted"/>
<dbReference type="GeneID" id="67010016"/>
<dbReference type="AlphaFoldDB" id="A0A9P3F115"/>
<dbReference type="EMBL" id="BHVY01000009">
    <property type="protein sequence ID" value="GIJ92425.1"/>
    <property type="molecule type" value="Genomic_DNA"/>
</dbReference>
<reference evidence="1 2" key="1">
    <citation type="submission" date="2018-10" db="EMBL/GenBank/DDBJ databases">
        <title>Pan-genome distribution and transcriptional activeness of fungal secondary metabolism genes in Aspergillus section Fumigati.</title>
        <authorList>
            <person name="Takahashi H."/>
            <person name="Umemura M."/>
            <person name="Ninomiya A."/>
            <person name="Kusuya Y."/>
            <person name="Urayama S."/>
            <person name="Shimizu M."/>
            <person name="Watanabe A."/>
            <person name="Kamei K."/>
            <person name="Yaguchi T."/>
            <person name="Hagiwara D."/>
        </authorList>
    </citation>
    <scope>NUCLEOTIDE SEQUENCE [LARGE SCALE GENOMIC DNA]</scope>
    <source>
        <strain evidence="1 2">IFM 55266</strain>
    </source>
</reference>
<accession>A0A9P3F115</accession>